<dbReference type="PANTHER" id="PTHR30093">
    <property type="entry name" value="GENERAL SECRETION PATHWAY PROTEIN G"/>
    <property type="match status" value="1"/>
</dbReference>
<accession>A0A8X8GWM9</accession>
<dbReference type="InterPro" id="IPR012902">
    <property type="entry name" value="N_methyl_site"/>
</dbReference>
<dbReference type="Pfam" id="PF08334">
    <property type="entry name" value="T2SSG"/>
    <property type="match status" value="1"/>
</dbReference>
<dbReference type="NCBIfam" id="TIGR02532">
    <property type="entry name" value="IV_pilin_GFxxxE"/>
    <property type="match status" value="1"/>
</dbReference>
<sequence length="159" mass="16892">MPLRRLPLAPRRTRRPRRADSGVTLIEMMVVLVIIGIVAALVVPNVIGRPDEARAQVAGADLRTVAASLEMYRLDNRSYPTTAQGLAALTEAPTVAPLPPNWAEGGYLPQTPTDPWGRPYIYRAPGENAPYDLMSLGADGEPGGEGVNADISHRGGASG</sequence>
<keyword evidence="5" id="KW-0488">Methylation</keyword>
<dbReference type="GO" id="GO:0005886">
    <property type="term" value="C:plasma membrane"/>
    <property type="evidence" value="ECO:0007669"/>
    <property type="project" value="UniProtKB-SubCell"/>
</dbReference>
<dbReference type="InterPro" id="IPR010054">
    <property type="entry name" value="Type2_sec_GspG"/>
</dbReference>
<feature type="region of interest" description="Disordered" evidence="10">
    <location>
        <begin position="137"/>
        <end position="159"/>
    </location>
</feature>
<dbReference type="InterPro" id="IPR000983">
    <property type="entry name" value="Bac_GSPG_pilin"/>
</dbReference>
<evidence type="ECO:0000256" key="6">
    <source>
        <dbReference type="ARBA" id="ARBA00022519"/>
    </source>
</evidence>
<comment type="subcellular location">
    <subcellularLocation>
        <location evidence="1">Cell inner membrane</location>
        <topology evidence="1">Single-pass membrane protein</topology>
    </subcellularLocation>
</comment>
<keyword evidence="6" id="KW-0997">Cell inner membrane</keyword>
<evidence type="ECO:0000256" key="5">
    <source>
        <dbReference type="ARBA" id="ARBA00022481"/>
    </source>
</evidence>
<keyword evidence="14" id="KW-1185">Reference proteome</keyword>
<dbReference type="Gene3D" id="3.30.700.10">
    <property type="entry name" value="Glycoprotein, Type 4 Pilin"/>
    <property type="match status" value="1"/>
</dbReference>
<protein>
    <recommendedName>
        <fullName evidence="3">Type II secretion system core protein G</fullName>
    </recommendedName>
</protein>
<reference evidence="13" key="1">
    <citation type="submission" date="2020-05" db="EMBL/GenBank/DDBJ databases">
        <title>Fertoebacter nigrum gen. nov., sp. nov., a new member of the family Rhodobacteraceae.</title>
        <authorList>
            <person name="Szuroczki S."/>
            <person name="Abbaszade G."/>
            <person name="Buni D."/>
            <person name="Schumann P."/>
            <person name="Toth E."/>
        </authorList>
    </citation>
    <scope>NUCLEOTIDE SEQUENCE</scope>
    <source>
        <strain evidence="13">RG-N-1a</strain>
    </source>
</reference>
<evidence type="ECO:0000256" key="8">
    <source>
        <dbReference type="ARBA" id="ARBA00022989"/>
    </source>
</evidence>
<proteinExistence type="inferred from homology"/>
<evidence type="ECO:0000256" key="10">
    <source>
        <dbReference type="SAM" id="MobiDB-lite"/>
    </source>
</evidence>
<evidence type="ECO:0000259" key="12">
    <source>
        <dbReference type="Pfam" id="PF08334"/>
    </source>
</evidence>
<evidence type="ECO:0000256" key="11">
    <source>
        <dbReference type="SAM" id="Phobius"/>
    </source>
</evidence>
<comment type="similarity">
    <text evidence="2">Belongs to the GSP G family.</text>
</comment>
<dbReference type="Pfam" id="PF07963">
    <property type="entry name" value="N_methyl"/>
    <property type="match status" value="1"/>
</dbReference>
<evidence type="ECO:0000256" key="7">
    <source>
        <dbReference type="ARBA" id="ARBA00022692"/>
    </source>
</evidence>
<evidence type="ECO:0000313" key="14">
    <source>
        <dbReference type="Proteomes" id="UP000484076"/>
    </source>
</evidence>
<name>A0A8X8GWM9_9RHOB</name>
<keyword evidence="4" id="KW-1003">Cell membrane</keyword>
<comment type="caution">
    <text evidence="13">The sequence shown here is derived from an EMBL/GenBank/DDBJ whole genome shotgun (WGS) entry which is preliminary data.</text>
</comment>
<dbReference type="PANTHER" id="PTHR30093:SF44">
    <property type="entry name" value="TYPE II SECRETION SYSTEM CORE PROTEIN G"/>
    <property type="match status" value="1"/>
</dbReference>
<evidence type="ECO:0000256" key="9">
    <source>
        <dbReference type="ARBA" id="ARBA00023136"/>
    </source>
</evidence>
<keyword evidence="8 11" id="KW-1133">Transmembrane helix</keyword>
<dbReference type="NCBIfam" id="TIGR01710">
    <property type="entry name" value="typeII_sec_gspG"/>
    <property type="match status" value="1"/>
</dbReference>
<dbReference type="PROSITE" id="PS00409">
    <property type="entry name" value="PROKAR_NTER_METHYL"/>
    <property type="match status" value="1"/>
</dbReference>
<dbReference type="RefSeq" id="WP_152823470.1">
    <property type="nucleotide sequence ID" value="NZ_WHUT02000001.1"/>
</dbReference>
<feature type="transmembrane region" description="Helical" evidence="11">
    <location>
        <begin position="21"/>
        <end position="43"/>
    </location>
</feature>
<dbReference type="GO" id="GO:0015628">
    <property type="term" value="P:protein secretion by the type II secretion system"/>
    <property type="evidence" value="ECO:0007669"/>
    <property type="project" value="InterPro"/>
</dbReference>
<gene>
    <name evidence="13" type="primary">gspG</name>
    <name evidence="13" type="ORF">GEU84_000045</name>
</gene>
<dbReference type="GO" id="GO:0015627">
    <property type="term" value="C:type II protein secretion system complex"/>
    <property type="evidence" value="ECO:0007669"/>
    <property type="project" value="InterPro"/>
</dbReference>
<dbReference type="SUPFAM" id="SSF54523">
    <property type="entry name" value="Pili subunits"/>
    <property type="match status" value="1"/>
</dbReference>
<dbReference type="AlphaFoldDB" id="A0A8X8GWM9"/>
<evidence type="ECO:0000256" key="2">
    <source>
        <dbReference type="ARBA" id="ARBA00009984"/>
    </source>
</evidence>
<keyword evidence="9 11" id="KW-0472">Membrane</keyword>
<feature type="domain" description="Type II secretion system protein GspG C-terminal" evidence="12">
    <location>
        <begin position="45"/>
        <end position="152"/>
    </location>
</feature>
<dbReference type="Proteomes" id="UP000484076">
    <property type="component" value="Unassembled WGS sequence"/>
</dbReference>
<dbReference type="EMBL" id="WHUT02000001">
    <property type="protein sequence ID" value="NUB42761.1"/>
    <property type="molecule type" value="Genomic_DNA"/>
</dbReference>
<dbReference type="PRINTS" id="PR00813">
    <property type="entry name" value="BCTERIALGSPG"/>
</dbReference>
<evidence type="ECO:0000256" key="1">
    <source>
        <dbReference type="ARBA" id="ARBA00004377"/>
    </source>
</evidence>
<evidence type="ECO:0000256" key="4">
    <source>
        <dbReference type="ARBA" id="ARBA00022475"/>
    </source>
</evidence>
<evidence type="ECO:0000313" key="13">
    <source>
        <dbReference type="EMBL" id="NUB42761.1"/>
    </source>
</evidence>
<keyword evidence="7 11" id="KW-0812">Transmembrane</keyword>
<organism evidence="13 14">
    <name type="scientific">Fertoeibacter niger</name>
    <dbReference type="NCBI Taxonomy" id="2656921"/>
    <lineage>
        <taxon>Bacteria</taxon>
        <taxon>Pseudomonadati</taxon>
        <taxon>Pseudomonadota</taxon>
        <taxon>Alphaproteobacteria</taxon>
        <taxon>Rhodobacterales</taxon>
        <taxon>Paracoccaceae</taxon>
        <taxon>Fertoeibacter</taxon>
    </lineage>
</organism>
<evidence type="ECO:0000256" key="3">
    <source>
        <dbReference type="ARBA" id="ARBA00020042"/>
    </source>
</evidence>
<dbReference type="InterPro" id="IPR013545">
    <property type="entry name" value="T2SS_protein-GspG_C"/>
</dbReference>
<dbReference type="InterPro" id="IPR045584">
    <property type="entry name" value="Pilin-like"/>
</dbReference>